<comment type="caution">
    <text evidence="2">The sequence shown here is derived from an EMBL/GenBank/DDBJ whole genome shotgun (WGS) entry which is preliminary data.</text>
</comment>
<dbReference type="EMBL" id="JAMSHJ010000004">
    <property type="protein sequence ID" value="KAI5421412.1"/>
    <property type="molecule type" value="Genomic_DNA"/>
</dbReference>
<proteinExistence type="predicted"/>
<dbReference type="Gramene" id="Psat04G0501200-T1">
    <property type="protein sequence ID" value="KAI5421412.1"/>
    <property type="gene ID" value="KIW84_045012"/>
</dbReference>
<dbReference type="Proteomes" id="UP001058974">
    <property type="component" value="Chromosome 4"/>
</dbReference>
<evidence type="ECO:0000313" key="3">
    <source>
        <dbReference type="Proteomes" id="UP001058974"/>
    </source>
</evidence>
<organism evidence="2 3">
    <name type="scientific">Pisum sativum</name>
    <name type="common">Garden pea</name>
    <name type="synonym">Lathyrus oleraceus</name>
    <dbReference type="NCBI Taxonomy" id="3888"/>
    <lineage>
        <taxon>Eukaryota</taxon>
        <taxon>Viridiplantae</taxon>
        <taxon>Streptophyta</taxon>
        <taxon>Embryophyta</taxon>
        <taxon>Tracheophyta</taxon>
        <taxon>Spermatophyta</taxon>
        <taxon>Magnoliopsida</taxon>
        <taxon>eudicotyledons</taxon>
        <taxon>Gunneridae</taxon>
        <taxon>Pentapetalae</taxon>
        <taxon>rosids</taxon>
        <taxon>fabids</taxon>
        <taxon>Fabales</taxon>
        <taxon>Fabaceae</taxon>
        <taxon>Papilionoideae</taxon>
        <taxon>50 kb inversion clade</taxon>
        <taxon>NPAAA clade</taxon>
        <taxon>Hologalegina</taxon>
        <taxon>IRL clade</taxon>
        <taxon>Fabeae</taxon>
        <taxon>Lathyrus</taxon>
    </lineage>
</organism>
<evidence type="ECO:0000256" key="1">
    <source>
        <dbReference type="SAM" id="MobiDB-lite"/>
    </source>
</evidence>
<dbReference type="PANTHER" id="PTHR45786:SF66">
    <property type="entry name" value="HOOK MOTIF PROTEIN, PUTATIVE-RELATED"/>
    <property type="match status" value="1"/>
</dbReference>
<evidence type="ECO:0000313" key="2">
    <source>
        <dbReference type="EMBL" id="KAI5421412.1"/>
    </source>
</evidence>
<gene>
    <name evidence="2" type="ORF">KIW84_045012</name>
</gene>
<protein>
    <submittedName>
        <fullName evidence="2">Uncharacterized protein</fullName>
    </submittedName>
</protein>
<dbReference type="AlphaFoldDB" id="A0A9D4XJ77"/>
<feature type="region of interest" description="Disordered" evidence="1">
    <location>
        <begin position="26"/>
        <end position="48"/>
    </location>
</feature>
<sequence length="161" mass="18382">MFNRFSNLTSTSSNYLTPNLSQRLYPYNSSDDENYGSDSDHNVANSSDYGEADLEDTLTDSNFQEYLDIGNPLWECQHCQASMWDDEKIEKEIVTKLKLMLDENNGHAKAFRMARDVMKENTFQDLKLKLISNRTNNGRVYNMPIVSKVSAMIAGDIESAE</sequence>
<reference evidence="2 3" key="1">
    <citation type="journal article" date="2022" name="Nat. Genet.">
        <title>Improved pea reference genome and pan-genome highlight genomic features and evolutionary characteristics.</title>
        <authorList>
            <person name="Yang T."/>
            <person name="Liu R."/>
            <person name="Luo Y."/>
            <person name="Hu S."/>
            <person name="Wang D."/>
            <person name="Wang C."/>
            <person name="Pandey M.K."/>
            <person name="Ge S."/>
            <person name="Xu Q."/>
            <person name="Li N."/>
            <person name="Li G."/>
            <person name="Huang Y."/>
            <person name="Saxena R.K."/>
            <person name="Ji Y."/>
            <person name="Li M."/>
            <person name="Yan X."/>
            <person name="He Y."/>
            <person name="Liu Y."/>
            <person name="Wang X."/>
            <person name="Xiang C."/>
            <person name="Varshney R.K."/>
            <person name="Ding H."/>
            <person name="Gao S."/>
            <person name="Zong X."/>
        </authorList>
    </citation>
    <scope>NUCLEOTIDE SEQUENCE [LARGE SCALE GENOMIC DNA]</scope>
    <source>
        <strain evidence="2 3">cv. Zhongwan 6</strain>
    </source>
</reference>
<name>A0A9D4XJ77_PEA</name>
<keyword evidence="3" id="KW-1185">Reference proteome</keyword>
<accession>A0A9D4XJ77</accession>
<dbReference type="PANTHER" id="PTHR45786">
    <property type="entry name" value="DNA BINDING PROTEIN-LIKE"/>
    <property type="match status" value="1"/>
</dbReference>